<evidence type="ECO:0000259" key="2">
    <source>
        <dbReference type="Pfam" id="PF00582"/>
    </source>
</evidence>
<dbReference type="Gene3D" id="3.40.50.620">
    <property type="entry name" value="HUPs"/>
    <property type="match status" value="1"/>
</dbReference>
<name>A0ABW9QS10_9ACTN</name>
<evidence type="ECO:0000313" key="4">
    <source>
        <dbReference type="Proteomes" id="UP000437736"/>
    </source>
</evidence>
<dbReference type="Pfam" id="PF00582">
    <property type="entry name" value="Usp"/>
    <property type="match status" value="1"/>
</dbReference>
<protein>
    <submittedName>
        <fullName evidence="3">Universal stress protein</fullName>
    </submittedName>
</protein>
<accession>A0ABW9QS10</accession>
<comment type="similarity">
    <text evidence="1">Belongs to the universal stress protein A family.</text>
</comment>
<dbReference type="SUPFAM" id="SSF52402">
    <property type="entry name" value="Adenine nucleotide alpha hydrolases-like"/>
    <property type="match status" value="1"/>
</dbReference>
<comment type="caution">
    <text evidence="3">The sequence shown here is derived from an EMBL/GenBank/DDBJ whole genome shotgun (WGS) entry which is preliminary data.</text>
</comment>
<feature type="domain" description="UspA" evidence="2">
    <location>
        <begin position="20"/>
        <end position="155"/>
    </location>
</feature>
<dbReference type="Proteomes" id="UP000437736">
    <property type="component" value="Unassembled WGS sequence"/>
</dbReference>
<dbReference type="EMBL" id="WJHE01000221">
    <property type="protein sequence ID" value="MST32141.1"/>
    <property type="molecule type" value="Genomic_DNA"/>
</dbReference>
<reference evidence="3 4" key="1">
    <citation type="submission" date="2019-11" db="EMBL/GenBank/DDBJ databases">
        <title>Acidiferrimicrobium australis gen. nov., sp. nov., an acidophilic and obligately heterotrophic, member of the Actinobacteria that catalyses dissimilatory oxido- reduction of iron isolated from metal-rich acidic water in Chile.</title>
        <authorList>
            <person name="Gonzalez D."/>
            <person name="Huber K."/>
            <person name="Hedrich S."/>
            <person name="Rojas-Villalobos C."/>
            <person name="Quatrini R."/>
            <person name="Dinamarca M.A."/>
            <person name="Schwarz A."/>
            <person name="Canales C."/>
            <person name="Nancucheo I."/>
        </authorList>
    </citation>
    <scope>NUCLEOTIDE SEQUENCE [LARGE SCALE GENOMIC DNA]</scope>
    <source>
        <strain evidence="3 4">USS-CCA1</strain>
    </source>
</reference>
<dbReference type="InterPro" id="IPR006015">
    <property type="entry name" value="Universal_stress_UspA"/>
</dbReference>
<dbReference type="PANTHER" id="PTHR46553:SF3">
    <property type="entry name" value="ADENINE NUCLEOTIDE ALPHA HYDROLASES-LIKE SUPERFAMILY PROTEIN"/>
    <property type="match status" value="1"/>
</dbReference>
<keyword evidence="4" id="KW-1185">Reference proteome</keyword>
<dbReference type="InterPro" id="IPR014729">
    <property type="entry name" value="Rossmann-like_a/b/a_fold"/>
</dbReference>
<dbReference type="CDD" id="cd00293">
    <property type="entry name" value="USP-like"/>
    <property type="match status" value="1"/>
</dbReference>
<dbReference type="PRINTS" id="PR01438">
    <property type="entry name" value="UNVRSLSTRESS"/>
</dbReference>
<sequence length="160" mass="16458">MTTTTHPTPGTASEPTAAPRIVVGIDGSEASRAALQWAAGQARLTGARLQVVAAWQFPTYAYTALAPLPSTLDLRTTTEETLRDVIADVLGRSADLDVTHLTKEGDPAHVLLEAAEGADLVVVGSRGHGAFAGLVLGSVSERVAAHARCPVVVVHAPPGP</sequence>
<evidence type="ECO:0000256" key="1">
    <source>
        <dbReference type="ARBA" id="ARBA00008791"/>
    </source>
</evidence>
<organism evidence="3 4">
    <name type="scientific">Acidiferrimicrobium australe</name>
    <dbReference type="NCBI Taxonomy" id="2664430"/>
    <lineage>
        <taxon>Bacteria</taxon>
        <taxon>Bacillati</taxon>
        <taxon>Actinomycetota</taxon>
        <taxon>Acidimicrobiia</taxon>
        <taxon>Acidimicrobiales</taxon>
        <taxon>Acidimicrobiaceae</taxon>
        <taxon>Acidiferrimicrobium</taxon>
    </lineage>
</organism>
<dbReference type="PANTHER" id="PTHR46553">
    <property type="entry name" value="ADENINE NUCLEOTIDE ALPHA HYDROLASES-LIKE SUPERFAMILY PROTEIN"/>
    <property type="match status" value="1"/>
</dbReference>
<evidence type="ECO:0000313" key="3">
    <source>
        <dbReference type="EMBL" id="MST32141.1"/>
    </source>
</evidence>
<proteinExistence type="inferred from homology"/>
<gene>
    <name evidence="3" type="ORF">GHK86_05300</name>
</gene>
<dbReference type="InterPro" id="IPR006016">
    <property type="entry name" value="UspA"/>
</dbReference>